<proteinExistence type="predicted"/>
<evidence type="ECO:0000313" key="1">
    <source>
        <dbReference type="EMBL" id="EBY3182926.1"/>
    </source>
</evidence>
<protein>
    <recommendedName>
        <fullName evidence="2">Transcriptional regulator</fullName>
    </recommendedName>
</protein>
<dbReference type="AlphaFoldDB" id="A0A5W9CQ85"/>
<sequence>MKLTSIHLEILRRVNELQPKDSRIQAASLPHLSAKEVNFAISDLADIGFIDVIRSKSAEGGLIANEITSKGFAFLSEIGAEKNSSMSTH</sequence>
<reference evidence="1" key="1">
    <citation type="submission" date="2018-08" db="EMBL/GenBank/DDBJ databases">
        <authorList>
            <consortium name="GenomeTrakr network: Whole genome sequencing for foodborne pathogen traceback"/>
        </authorList>
    </citation>
    <scope>NUCLEOTIDE SEQUENCE</scope>
    <source>
        <strain evidence="1">CFSAN064236</strain>
    </source>
</reference>
<gene>
    <name evidence="1" type="ORF">CBJ15_21265</name>
</gene>
<evidence type="ECO:0008006" key="2">
    <source>
        <dbReference type="Google" id="ProtNLM"/>
    </source>
</evidence>
<comment type="caution">
    <text evidence="1">The sequence shown here is derived from an EMBL/GenBank/DDBJ whole genome shotgun (WGS) entry which is preliminary data.</text>
</comment>
<dbReference type="EMBL" id="AAHNTO010000020">
    <property type="protein sequence ID" value="EBY3182926.1"/>
    <property type="molecule type" value="Genomic_DNA"/>
</dbReference>
<organism evidence="1">
    <name type="scientific">Salmonella rubislaw</name>
    <dbReference type="NCBI Taxonomy" id="598"/>
    <lineage>
        <taxon>Bacteria</taxon>
        <taxon>Pseudomonadati</taxon>
        <taxon>Pseudomonadota</taxon>
        <taxon>Gammaproteobacteria</taxon>
        <taxon>Enterobacterales</taxon>
        <taxon>Enterobacteriaceae</taxon>
        <taxon>Salmonella</taxon>
    </lineage>
</organism>
<accession>A0A5W9CQ85</accession>
<name>A0A5W9CQ85_SALRU</name>